<dbReference type="PANTHER" id="PTHR11707">
    <property type="entry name" value="L-ASPARAGINASE"/>
    <property type="match status" value="1"/>
</dbReference>
<dbReference type="PIRSF" id="PIRSF500176">
    <property type="entry name" value="L_ASNase"/>
    <property type="match status" value="1"/>
</dbReference>
<dbReference type="PROSITE" id="PS51732">
    <property type="entry name" value="ASN_GLN_ASE_3"/>
    <property type="match status" value="1"/>
</dbReference>
<reference evidence="7" key="1">
    <citation type="journal article" date="2019" name="Int. J. Syst. Evol. Microbiol.">
        <title>The Global Catalogue of Microorganisms (GCM) 10K type strain sequencing project: providing services to taxonomists for standard genome sequencing and annotation.</title>
        <authorList>
            <consortium name="The Broad Institute Genomics Platform"/>
            <consortium name="The Broad Institute Genome Sequencing Center for Infectious Disease"/>
            <person name="Wu L."/>
            <person name="Ma J."/>
        </authorList>
    </citation>
    <scope>NUCLEOTIDE SEQUENCE [LARGE SCALE GENOMIC DNA]</scope>
    <source>
        <strain evidence="7">KCTC 23314</strain>
    </source>
</reference>
<feature type="active site" evidence="3">
    <location>
        <position position="102"/>
    </location>
</feature>
<comment type="similarity">
    <text evidence="1">Belongs to the asparaginase 1 family.</text>
</comment>
<evidence type="ECO:0000259" key="5">
    <source>
        <dbReference type="Pfam" id="PF17763"/>
    </source>
</evidence>
<comment type="caution">
    <text evidence="6">The sequence shown here is derived from an EMBL/GenBank/DDBJ whole genome shotgun (WGS) entry which is preliminary data.</text>
</comment>
<accession>A0ABQ3G6V8</accession>
<dbReference type="InterPro" id="IPR027475">
    <property type="entry name" value="Asparaginase/glutaminase_AS2"/>
</dbReference>
<evidence type="ECO:0000313" key="6">
    <source>
        <dbReference type="EMBL" id="GHC94077.1"/>
    </source>
</evidence>
<dbReference type="InterPro" id="IPR027474">
    <property type="entry name" value="L-asparaginase_N"/>
</dbReference>
<dbReference type="InterPro" id="IPR006034">
    <property type="entry name" value="Asparaginase/glutaminase-like"/>
</dbReference>
<evidence type="ECO:0000259" key="4">
    <source>
        <dbReference type="Pfam" id="PF00710"/>
    </source>
</evidence>
<dbReference type="InterPro" id="IPR036152">
    <property type="entry name" value="Asp/glu_Ase-like_sf"/>
</dbReference>
<dbReference type="Gene3D" id="3.40.50.1170">
    <property type="entry name" value="L-asparaginase, N-terminal domain"/>
    <property type="match status" value="1"/>
</dbReference>
<dbReference type="SUPFAM" id="SSF53774">
    <property type="entry name" value="Glutaminase/Asparaginase"/>
    <property type="match status" value="1"/>
</dbReference>
<proteinExistence type="inferred from homology"/>
<dbReference type="RefSeq" id="WP_189689200.1">
    <property type="nucleotide sequence ID" value="NZ_BMYK01000018.1"/>
</dbReference>
<feature type="domain" description="Asparaginase/glutaminase C-terminal" evidence="5">
    <location>
        <begin position="226"/>
        <end position="317"/>
    </location>
</feature>
<dbReference type="InterPro" id="IPR004550">
    <property type="entry name" value="AsnASE_II"/>
</dbReference>
<feature type="domain" description="L-asparaginase N-terminal" evidence="4">
    <location>
        <begin position="16"/>
        <end position="199"/>
    </location>
</feature>
<evidence type="ECO:0000256" key="3">
    <source>
        <dbReference type="PROSITE-ProRule" id="PRU10100"/>
    </source>
</evidence>
<evidence type="ECO:0000313" key="7">
    <source>
        <dbReference type="Proteomes" id="UP000626210"/>
    </source>
</evidence>
<protein>
    <submittedName>
        <fullName evidence="6">L-asparaginase</fullName>
    </submittedName>
</protein>
<dbReference type="CDD" id="cd08964">
    <property type="entry name" value="L-asparaginase_II"/>
    <property type="match status" value="1"/>
</dbReference>
<dbReference type="Gene3D" id="3.40.50.40">
    <property type="match status" value="1"/>
</dbReference>
<evidence type="ECO:0000256" key="2">
    <source>
        <dbReference type="ARBA" id="ARBA00022801"/>
    </source>
</evidence>
<sequence>MQASDAFHGPSLRTLRVLGSGGTIAGLAPRAGDTLGYQAAQVGVAQLLAGFDAPPGCTLEVEQVAQIDSKDMDGPVWLRLAQRCAEALAHDAVQGIVITHGTDTLEETAYFLQAVLAPAKPIVLACAMRPANAAMPDGPQNLRDALVVAAQPGACGVVAVCAGVVHTAFDVRKVHGYRLDAFGSGDAGPLGYVEAGALRQLRDWPQAQPTPGLLERLPSAPEGWPRVEIVFSHAGASGAGVDALVRDGARGIVVAATGNGSVHHALEAALLRAQSAGVRVLRASRCDQGRVMGGGEGDALPGAGALSPVKARIQLQLDLLAN</sequence>
<dbReference type="Proteomes" id="UP000626210">
    <property type="component" value="Unassembled WGS sequence"/>
</dbReference>
<dbReference type="SMART" id="SM00870">
    <property type="entry name" value="Asparaginase"/>
    <property type="match status" value="1"/>
</dbReference>
<dbReference type="PROSITE" id="PS00917">
    <property type="entry name" value="ASN_GLN_ASE_2"/>
    <property type="match status" value="1"/>
</dbReference>
<organism evidence="6 7">
    <name type="scientific">Pseudorhodoferax aquiterrae</name>
    <dbReference type="NCBI Taxonomy" id="747304"/>
    <lineage>
        <taxon>Bacteria</taxon>
        <taxon>Pseudomonadati</taxon>
        <taxon>Pseudomonadota</taxon>
        <taxon>Betaproteobacteria</taxon>
        <taxon>Burkholderiales</taxon>
        <taxon>Comamonadaceae</taxon>
    </lineage>
</organism>
<dbReference type="Pfam" id="PF17763">
    <property type="entry name" value="Asparaginase_C"/>
    <property type="match status" value="1"/>
</dbReference>
<gene>
    <name evidence="6" type="ORF">GCM10007320_45600</name>
</gene>
<dbReference type="InterPro" id="IPR040919">
    <property type="entry name" value="Asparaginase_C"/>
</dbReference>
<name>A0ABQ3G6V8_9BURK</name>
<dbReference type="InterPro" id="IPR037152">
    <property type="entry name" value="L-asparaginase_N_sf"/>
</dbReference>
<dbReference type="Pfam" id="PF00710">
    <property type="entry name" value="Asparaginase"/>
    <property type="match status" value="1"/>
</dbReference>
<evidence type="ECO:0000256" key="1">
    <source>
        <dbReference type="ARBA" id="ARBA00010518"/>
    </source>
</evidence>
<dbReference type="PRINTS" id="PR00139">
    <property type="entry name" value="ASNGLNASE"/>
</dbReference>
<dbReference type="PIRSF" id="PIRSF001220">
    <property type="entry name" value="L-ASNase_gatD"/>
    <property type="match status" value="1"/>
</dbReference>
<dbReference type="EMBL" id="BMYK01000018">
    <property type="protein sequence ID" value="GHC94077.1"/>
    <property type="molecule type" value="Genomic_DNA"/>
</dbReference>
<dbReference type="PANTHER" id="PTHR11707:SF28">
    <property type="entry name" value="60 KDA LYSOPHOSPHOLIPASE"/>
    <property type="match status" value="1"/>
</dbReference>
<dbReference type="InterPro" id="IPR027473">
    <property type="entry name" value="L-asparaginase_C"/>
</dbReference>
<keyword evidence="7" id="KW-1185">Reference proteome</keyword>
<keyword evidence="2" id="KW-0378">Hydrolase</keyword>